<dbReference type="PROSITE" id="PS51257">
    <property type="entry name" value="PROKAR_LIPOPROTEIN"/>
    <property type="match status" value="1"/>
</dbReference>
<dbReference type="AlphaFoldDB" id="A0A5B0QWE2"/>
<dbReference type="InterPro" id="IPR042332">
    <property type="entry name" value="Hsk3"/>
</dbReference>
<evidence type="ECO:0000313" key="2">
    <source>
        <dbReference type="Proteomes" id="UP000325313"/>
    </source>
</evidence>
<dbReference type="Proteomes" id="UP000325313">
    <property type="component" value="Unassembled WGS sequence"/>
</dbReference>
<sequence length="171" mass="19647">MGNSEVRTKETVWAFGAIGSCRVQSQANLDRSLTGWTRGGPEHRRDAAFFQDAWPVTLLERPKYLFTQQHVHSYSLKQTHLIKPFKLNRKHPKTSKFDNRHLAHLATRLAELSVQTDRLASLCKIHARQSTDQRELAIYYGSMLMATTRVFNLDENNESESDEGDSRENDS</sequence>
<organism evidence="1 2">
    <name type="scientific">Puccinia graminis f. sp. tritici</name>
    <dbReference type="NCBI Taxonomy" id="56615"/>
    <lineage>
        <taxon>Eukaryota</taxon>
        <taxon>Fungi</taxon>
        <taxon>Dikarya</taxon>
        <taxon>Basidiomycota</taxon>
        <taxon>Pucciniomycotina</taxon>
        <taxon>Pucciniomycetes</taxon>
        <taxon>Pucciniales</taxon>
        <taxon>Pucciniaceae</taxon>
        <taxon>Puccinia</taxon>
    </lineage>
</organism>
<accession>A0A5B0QWE2</accession>
<reference evidence="1 2" key="1">
    <citation type="submission" date="2019-05" db="EMBL/GenBank/DDBJ databases">
        <title>Emergence of the Ug99 lineage of the wheat stem rust pathogen through somatic hybridization.</title>
        <authorList>
            <person name="Li F."/>
            <person name="Upadhyaya N.M."/>
            <person name="Sperschneider J."/>
            <person name="Matny O."/>
            <person name="Nguyen-Phuc H."/>
            <person name="Mago R."/>
            <person name="Raley C."/>
            <person name="Miller M.E."/>
            <person name="Silverstein K.A.T."/>
            <person name="Henningsen E."/>
            <person name="Hirsch C.D."/>
            <person name="Visser B."/>
            <person name="Pretorius Z.A."/>
            <person name="Steffenson B.J."/>
            <person name="Schwessinger B."/>
            <person name="Dodds P.N."/>
            <person name="Figueroa M."/>
        </authorList>
    </citation>
    <scope>NUCLEOTIDE SEQUENCE [LARGE SCALE GENOMIC DNA]</scope>
    <source>
        <strain evidence="1 2">Ug99</strain>
    </source>
</reference>
<dbReference type="PANTHER" id="PTHR28289">
    <property type="entry name" value="DASH COMPLEX SUBUNIT HSK3"/>
    <property type="match status" value="1"/>
</dbReference>
<dbReference type="GO" id="GO:0008608">
    <property type="term" value="P:attachment of spindle microtubules to kinetochore"/>
    <property type="evidence" value="ECO:0007669"/>
    <property type="project" value="InterPro"/>
</dbReference>
<dbReference type="GO" id="GO:0042729">
    <property type="term" value="C:DASH complex"/>
    <property type="evidence" value="ECO:0007669"/>
    <property type="project" value="TreeGrafter"/>
</dbReference>
<dbReference type="GO" id="GO:0051010">
    <property type="term" value="F:microtubule plus-end binding"/>
    <property type="evidence" value="ECO:0007669"/>
    <property type="project" value="TreeGrafter"/>
</dbReference>
<dbReference type="Pfam" id="PF08227">
    <property type="entry name" value="DASH_Hsk3"/>
    <property type="match status" value="1"/>
</dbReference>
<evidence type="ECO:0000313" key="1">
    <source>
        <dbReference type="EMBL" id="KAA1117034.1"/>
    </source>
</evidence>
<protein>
    <submittedName>
        <fullName evidence="1">Uncharacterized protein</fullName>
    </submittedName>
</protein>
<comment type="caution">
    <text evidence="1">The sequence shown here is derived from an EMBL/GenBank/DDBJ whole genome shotgun (WGS) entry which is preliminary data.</text>
</comment>
<name>A0A5B0QWE2_PUCGR</name>
<dbReference type="InterPro" id="IPR013183">
    <property type="entry name" value="Hsk3-like"/>
</dbReference>
<dbReference type="EMBL" id="VDEP01000270">
    <property type="protein sequence ID" value="KAA1117034.1"/>
    <property type="molecule type" value="Genomic_DNA"/>
</dbReference>
<proteinExistence type="predicted"/>
<dbReference type="PANTHER" id="PTHR28289:SF1">
    <property type="entry name" value="DASH COMPLEX SUBUNIT HSK3"/>
    <property type="match status" value="1"/>
</dbReference>
<gene>
    <name evidence="1" type="ORF">PGTUg99_034474</name>
</gene>